<proteinExistence type="predicted"/>
<feature type="region of interest" description="Disordered" evidence="1">
    <location>
        <begin position="522"/>
        <end position="550"/>
    </location>
</feature>
<evidence type="ECO:0000256" key="1">
    <source>
        <dbReference type="SAM" id="MobiDB-lite"/>
    </source>
</evidence>
<protein>
    <submittedName>
        <fullName evidence="3">DUF4910 domain-containing protein</fullName>
    </submittedName>
</protein>
<comment type="caution">
    <text evidence="3">The sequence shown here is derived from an EMBL/GenBank/DDBJ whole genome shotgun (WGS) entry which is preliminary data.</text>
</comment>
<accession>A0A538U9H8</accession>
<dbReference type="SUPFAM" id="SSF53187">
    <property type="entry name" value="Zn-dependent exopeptidases"/>
    <property type="match status" value="1"/>
</dbReference>
<evidence type="ECO:0000259" key="2">
    <source>
        <dbReference type="Pfam" id="PF04389"/>
    </source>
</evidence>
<evidence type="ECO:0000313" key="3">
    <source>
        <dbReference type="EMBL" id="TMQ72555.1"/>
    </source>
</evidence>
<dbReference type="InterPro" id="IPR045175">
    <property type="entry name" value="M28_fam"/>
</dbReference>
<name>A0A538U9H8_UNCEI</name>
<dbReference type="PANTHER" id="PTHR12147">
    <property type="entry name" value="METALLOPEPTIDASE M28 FAMILY MEMBER"/>
    <property type="match status" value="1"/>
</dbReference>
<reference evidence="3 4" key="1">
    <citation type="journal article" date="2019" name="Nat. Microbiol.">
        <title>Mediterranean grassland soil C-N compound turnover is dependent on rainfall and depth, and is mediated by genomically divergent microorganisms.</title>
        <authorList>
            <person name="Diamond S."/>
            <person name="Andeer P.F."/>
            <person name="Li Z."/>
            <person name="Crits-Christoph A."/>
            <person name="Burstein D."/>
            <person name="Anantharaman K."/>
            <person name="Lane K.R."/>
            <person name="Thomas B.C."/>
            <person name="Pan C."/>
            <person name="Northen T.R."/>
            <person name="Banfield J.F."/>
        </authorList>
    </citation>
    <scope>NUCLEOTIDE SEQUENCE [LARGE SCALE GENOMIC DNA]</scope>
    <source>
        <strain evidence="3">WS_11</strain>
    </source>
</reference>
<feature type="region of interest" description="Disordered" evidence="1">
    <location>
        <begin position="633"/>
        <end position="659"/>
    </location>
</feature>
<dbReference type="Proteomes" id="UP000319771">
    <property type="component" value="Unassembled WGS sequence"/>
</dbReference>
<evidence type="ECO:0000313" key="4">
    <source>
        <dbReference type="Proteomes" id="UP000319771"/>
    </source>
</evidence>
<dbReference type="GO" id="GO:0008235">
    <property type="term" value="F:metalloexopeptidase activity"/>
    <property type="evidence" value="ECO:0007669"/>
    <property type="project" value="InterPro"/>
</dbReference>
<gene>
    <name evidence="3" type="ORF">E6K81_06975</name>
</gene>
<feature type="domain" description="Peptidase M28" evidence="2">
    <location>
        <begin position="244"/>
        <end position="440"/>
    </location>
</feature>
<dbReference type="Gene3D" id="3.40.630.10">
    <property type="entry name" value="Zn peptidases"/>
    <property type="match status" value="1"/>
</dbReference>
<dbReference type="PANTHER" id="PTHR12147:SF26">
    <property type="entry name" value="PEPTIDASE M28 DOMAIN-CONTAINING PROTEIN"/>
    <property type="match status" value="1"/>
</dbReference>
<dbReference type="GO" id="GO:0006508">
    <property type="term" value="P:proteolysis"/>
    <property type="evidence" value="ECO:0007669"/>
    <property type="project" value="InterPro"/>
</dbReference>
<organism evidence="3 4">
    <name type="scientific">Eiseniibacteriota bacterium</name>
    <dbReference type="NCBI Taxonomy" id="2212470"/>
    <lineage>
        <taxon>Bacteria</taxon>
        <taxon>Candidatus Eiseniibacteriota</taxon>
    </lineage>
</organism>
<dbReference type="Pfam" id="PF04389">
    <property type="entry name" value="Peptidase_M28"/>
    <property type="match status" value="1"/>
</dbReference>
<dbReference type="AlphaFoldDB" id="A0A538U9H8"/>
<dbReference type="EMBL" id="VBPB01000103">
    <property type="protein sequence ID" value="TMQ72555.1"/>
    <property type="molecule type" value="Genomic_DNA"/>
</dbReference>
<dbReference type="InterPro" id="IPR007484">
    <property type="entry name" value="Peptidase_M28"/>
</dbReference>
<sequence>MFEGWLAAVRQEASGGQALESVRALARFHRVQASPGYDEAADWLARRLESYGLAVETTHVPGDGHTRMLGYLMPEGWACTRAVATLVAGDRRAPLCDYEAEPLSLVLRSAKARGRYAIVAVEDGTREEDYRGVDVAGKVVLTRGAVQRVHERAVVERGAAGILSHGRRLLPPVRERCDDPEALAYTSFWWGESDPRGWGFVLSPRAGLALAERLAAGARLELEVEIDARRFPTPIPLVSASLAGDLPGEVLILAHLCHPRPSANDNASGAAAALEAARTLARLAASGEWCPPRRSVRFLWVPEMAGTYAWLAQDPARARGVVAALNLDMVGQDQERCGSTLLIEHPPCFAASFAEELLRRIRAQAVDWVPSYSGPGHYSMTRMGEVPYSGGSDHYVLIDPATGIPCPMLIQWPDRYYHSSHDTPDKTSPASLALAVRCAATFAAFVAGASGPRLEWLVGAVGRGARRRLLAAVDEVAPGRAIARERLRGEQALASLRRLGAAPAAIGAAREALAAFAARELPGGTTDQAPPNAPPNAPPVAGHPERPRRALPVPIHGQRHLLAGWDRLPPAAREAWRAAEDGVSDALTLADLAWYACDGTRSIDEIARLVWLETGRHEPEFIAETFARTASIGLSGHAGDAPDLEEAPSRPAAPDTATR</sequence>